<organism evidence="2 3">
    <name type="scientific">Vigna unguiculata</name>
    <name type="common">Cowpea</name>
    <dbReference type="NCBI Taxonomy" id="3917"/>
    <lineage>
        <taxon>Eukaryota</taxon>
        <taxon>Viridiplantae</taxon>
        <taxon>Streptophyta</taxon>
        <taxon>Embryophyta</taxon>
        <taxon>Tracheophyta</taxon>
        <taxon>Spermatophyta</taxon>
        <taxon>Magnoliopsida</taxon>
        <taxon>eudicotyledons</taxon>
        <taxon>Gunneridae</taxon>
        <taxon>Pentapetalae</taxon>
        <taxon>rosids</taxon>
        <taxon>fabids</taxon>
        <taxon>Fabales</taxon>
        <taxon>Fabaceae</taxon>
        <taxon>Papilionoideae</taxon>
        <taxon>50 kb inversion clade</taxon>
        <taxon>NPAAA clade</taxon>
        <taxon>indigoferoid/millettioid clade</taxon>
        <taxon>Phaseoleae</taxon>
        <taxon>Vigna</taxon>
    </lineage>
</organism>
<feature type="region of interest" description="Disordered" evidence="1">
    <location>
        <begin position="87"/>
        <end position="155"/>
    </location>
</feature>
<feature type="compositionally biased region" description="Pro residues" evidence="1">
    <location>
        <begin position="102"/>
        <end position="114"/>
    </location>
</feature>
<sequence>MSQEPFQPASQPYIGHVGSSPDFIHHPQPFFGQSAMGQGQMFGQSHPQFGNPSNTSFQHVPSPYGFFPHQSSYGAGPSHMVGTTTMTPPSAYYPGSSSSMPFYPPRMPFQPPQIPQTVQSHQDDDDDDDPQQQQPQTRPNLSLIHISFQRKRPFA</sequence>
<dbReference type="EMBL" id="CP039346">
    <property type="protein sequence ID" value="QCD81023.1"/>
    <property type="molecule type" value="Genomic_DNA"/>
</dbReference>
<reference evidence="2 3" key="1">
    <citation type="submission" date="2019-04" db="EMBL/GenBank/DDBJ databases">
        <title>An improved genome assembly and genetic linkage map for asparagus bean, Vigna unguiculata ssp. sesquipedialis.</title>
        <authorList>
            <person name="Xia Q."/>
            <person name="Zhang R."/>
            <person name="Dong Y."/>
        </authorList>
    </citation>
    <scope>NUCLEOTIDE SEQUENCE [LARGE SCALE GENOMIC DNA]</scope>
    <source>
        <tissue evidence="2">Leaf</tissue>
    </source>
</reference>
<evidence type="ECO:0000313" key="2">
    <source>
        <dbReference type="EMBL" id="QCD81023.1"/>
    </source>
</evidence>
<dbReference type="AlphaFoldDB" id="A0A4D6KWP0"/>
<proteinExistence type="predicted"/>
<keyword evidence="3" id="KW-1185">Reference proteome</keyword>
<name>A0A4D6KWP0_VIGUN</name>
<dbReference type="Proteomes" id="UP000501690">
    <property type="component" value="Linkage Group LG2"/>
</dbReference>
<gene>
    <name evidence="2" type="ORF">DEO72_LG2g1347</name>
</gene>
<protein>
    <submittedName>
        <fullName evidence="2">Uncharacterized protein</fullName>
    </submittedName>
</protein>
<accession>A0A4D6KWP0</accession>
<feature type="compositionally biased region" description="Low complexity" evidence="1">
    <location>
        <begin position="88"/>
        <end position="101"/>
    </location>
</feature>
<evidence type="ECO:0000256" key="1">
    <source>
        <dbReference type="SAM" id="MobiDB-lite"/>
    </source>
</evidence>
<evidence type="ECO:0000313" key="3">
    <source>
        <dbReference type="Proteomes" id="UP000501690"/>
    </source>
</evidence>